<evidence type="ECO:0000256" key="3">
    <source>
        <dbReference type="ARBA" id="ARBA00022840"/>
    </source>
</evidence>
<keyword evidence="5" id="KW-0808">Transferase</keyword>
<dbReference type="CDD" id="cd14016">
    <property type="entry name" value="STKc_CK1"/>
    <property type="match status" value="1"/>
</dbReference>
<dbReference type="SUPFAM" id="SSF56112">
    <property type="entry name" value="Protein kinase-like (PK-like)"/>
    <property type="match status" value="1"/>
</dbReference>
<keyword evidence="2 4" id="KW-0547">Nucleotide-binding</keyword>
<dbReference type="PROSITE" id="PS00107">
    <property type="entry name" value="PROTEIN_KINASE_ATP"/>
    <property type="match status" value="1"/>
</dbReference>
<evidence type="ECO:0000313" key="8">
    <source>
        <dbReference type="Proteomes" id="UP001642540"/>
    </source>
</evidence>
<dbReference type="PANTHER" id="PTHR11909">
    <property type="entry name" value="CASEIN KINASE-RELATED"/>
    <property type="match status" value="1"/>
</dbReference>
<keyword evidence="5" id="KW-0418">Kinase</keyword>
<evidence type="ECO:0000259" key="6">
    <source>
        <dbReference type="PROSITE" id="PS50011"/>
    </source>
</evidence>
<name>A0ABP1QCX8_9HEXA</name>
<keyword evidence="8" id="KW-1185">Reference proteome</keyword>
<dbReference type="Proteomes" id="UP001642540">
    <property type="component" value="Unassembled WGS sequence"/>
</dbReference>
<evidence type="ECO:0000313" key="7">
    <source>
        <dbReference type="EMBL" id="CAL8091170.1"/>
    </source>
</evidence>
<dbReference type="InterPro" id="IPR017441">
    <property type="entry name" value="Protein_kinase_ATP_BS"/>
</dbReference>
<dbReference type="InterPro" id="IPR008271">
    <property type="entry name" value="Ser/Thr_kinase_AS"/>
</dbReference>
<evidence type="ECO:0000256" key="2">
    <source>
        <dbReference type="ARBA" id="ARBA00022741"/>
    </source>
</evidence>
<dbReference type="InterPro" id="IPR011009">
    <property type="entry name" value="Kinase-like_dom_sf"/>
</dbReference>
<sequence length="317" mass="36777">MSSNRAVVSDVSSAGSSRRPFHIIAGKYRLVRKIGAGSFGEIYTAINVITEEEVAVKVEPSNARHPQLVYESRLYKLFQGGIGVPRIKWHGAEGNYNVLVIDLLGPSLEELFNFCDRRFTVKTVLMLADQMIGRVEYIHTKNFIHRDIKPDNFLMGTGVHQKKLYIIDYGLAKRYRDPRTRMHIPNRNDKNLTGTARYASRNAHLGMEQSRRDDLESIGYVLIYFLKGSLPWQGLRAGTKKQKYDRIKETKMSTSIELLCKDCPPEFAMFLNYVRGLRFEEVPDYMHLRQTFRVLFRSRAFQFDYVYDWTLLSQNRG</sequence>
<dbReference type="Gene3D" id="1.10.510.10">
    <property type="entry name" value="Transferase(Phosphotransferase) domain 1"/>
    <property type="match status" value="1"/>
</dbReference>
<proteinExistence type="inferred from homology"/>
<protein>
    <recommendedName>
        <fullName evidence="1">non-specific serine/threonine protein kinase</fullName>
        <ecNumber evidence="1">2.7.11.1</ecNumber>
    </recommendedName>
</protein>
<dbReference type="PROSITE" id="PS00108">
    <property type="entry name" value="PROTEIN_KINASE_ST"/>
    <property type="match status" value="1"/>
</dbReference>
<reference evidence="7 8" key="1">
    <citation type="submission" date="2024-08" db="EMBL/GenBank/DDBJ databases">
        <authorList>
            <person name="Cucini C."/>
            <person name="Frati F."/>
        </authorList>
    </citation>
    <scope>NUCLEOTIDE SEQUENCE [LARGE SCALE GENOMIC DNA]</scope>
</reference>
<accession>A0ABP1QCX8</accession>
<evidence type="ECO:0000256" key="4">
    <source>
        <dbReference type="PROSITE-ProRule" id="PRU10141"/>
    </source>
</evidence>
<feature type="binding site" evidence="4">
    <location>
        <position position="57"/>
    </location>
    <ligand>
        <name>ATP</name>
        <dbReference type="ChEBI" id="CHEBI:30616"/>
    </ligand>
</feature>
<organism evidence="7 8">
    <name type="scientific">Orchesella dallaii</name>
    <dbReference type="NCBI Taxonomy" id="48710"/>
    <lineage>
        <taxon>Eukaryota</taxon>
        <taxon>Metazoa</taxon>
        <taxon>Ecdysozoa</taxon>
        <taxon>Arthropoda</taxon>
        <taxon>Hexapoda</taxon>
        <taxon>Collembola</taxon>
        <taxon>Entomobryomorpha</taxon>
        <taxon>Entomobryoidea</taxon>
        <taxon>Orchesellidae</taxon>
        <taxon>Orchesellinae</taxon>
        <taxon>Orchesella</taxon>
    </lineage>
</organism>
<evidence type="ECO:0000256" key="1">
    <source>
        <dbReference type="ARBA" id="ARBA00012513"/>
    </source>
</evidence>
<dbReference type="InterPro" id="IPR000719">
    <property type="entry name" value="Prot_kinase_dom"/>
</dbReference>
<dbReference type="EC" id="2.7.11.1" evidence="1"/>
<comment type="similarity">
    <text evidence="5">Belongs to the protein kinase superfamily.</text>
</comment>
<evidence type="ECO:0000256" key="5">
    <source>
        <dbReference type="RuleBase" id="RU000304"/>
    </source>
</evidence>
<dbReference type="InterPro" id="IPR050235">
    <property type="entry name" value="CK1_Ser-Thr_kinase"/>
</dbReference>
<comment type="caution">
    <text evidence="7">The sequence shown here is derived from an EMBL/GenBank/DDBJ whole genome shotgun (WGS) entry which is preliminary data.</text>
</comment>
<dbReference type="PROSITE" id="PS50011">
    <property type="entry name" value="PROTEIN_KINASE_DOM"/>
    <property type="match status" value="1"/>
</dbReference>
<feature type="domain" description="Protein kinase" evidence="6">
    <location>
        <begin position="28"/>
        <end position="296"/>
    </location>
</feature>
<keyword evidence="3 4" id="KW-0067">ATP-binding</keyword>
<gene>
    <name evidence="7" type="ORF">ODALV1_LOCUS7858</name>
</gene>
<dbReference type="SMART" id="SM00220">
    <property type="entry name" value="S_TKc"/>
    <property type="match status" value="1"/>
</dbReference>
<dbReference type="Pfam" id="PF00069">
    <property type="entry name" value="Pkinase"/>
    <property type="match status" value="1"/>
</dbReference>
<keyword evidence="5" id="KW-0723">Serine/threonine-protein kinase</keyword>
<dbReference type="EMBL" id="CAXLJM020000024">
    <property type="protein sequence ID" value="CAL8091170.1"/>
    <property type="molecule type" value="Genomic_DNA"/>
</dbReference>